<accession>A0A937FZX0</accession>
<comment type="caution">
    <text evidence="1">The sequence shown here is derived from an EMBL/GenBank/DDBJ whole genome shotgun (WGS) entry which is preliminary data.</text>
</comment>
<keyword evidence="2" id="KW-1185">Reference proteome</keyword>
<dbReference type="AlphaFoldDB" id="A0A937FZX0"/>
<evidence type="ECO:0000313" key="2">
    <source>
        <dbReference type="Proteomes" id="UP000614216"/>
    </source>
</evidence>
<proteinExistence type="predicted"/>
<gene>
    <name evidence="1" type="ORF">JMN32_17345</name>
</gene>
<evidence type="ECO:0000313" key="1">
    <source>
        <dbReference type="EMBL" id="MBL6448087.1"/>
    </source>
</evidence>
<organism evidence="1 2">
    <name type="scientific">Fulvivirga marina</name>
    <dbReference type="NCBI Taxonomy" id="2494733"/>
    <lineage>
        <taxon>Bacteria</taxon>
        <taxon>Pseudomonadati</taxon>
        <taxon>Bacteroidota</taxon>
        <taxon>Cytophagia</taxon>
        <taxon>Cytophagales</taxon>
        <taxon>Fulvivirgaceae</taxon>
        <taxon>Fulvivirga</taxon>
    </lineage>
</organism>
<dbReference type="Proteomes" id="UP000614216">
    <property type="component" value="Unassembled WGS sequence"/>
</dbReference>
<reference evidence="1" key="1">
    <citation type="submission" date="2021-01" db="EMBL/GenBank/DDBJ databases">
        <title>Fulvivirga kasyanovii gen. nov., sp nov., a novel member of the phylum Bacteroidetes isolated from seawater in a mussel farm.</title>
        <authorList>
            <person name="Zhao L.-H."/>
            <person name="Wang Z.-J."/>
        </authorList>
    </citation>
    <scope>NUCLEOTIDE SEQUENCE</scope>
    <source>
        <strain evidence="1">29W222</strain>
    </source>
</reference>
<name>A0A937FZX0_9BACT</name>
<dbReference type="RefSeq" id="WP_202857623.1">
    <property type="nucleotide sequence ID" value="NZ_JAEUGD010000058.1"/>
</dbReference>
<sequence>MNWVTSMKVLLALTYTTIYAQDTTEHRLQYSGYVKDLQSLNYTENFAYLTTGNLIHNRINLKWQPAEHITAVMEFRNRLFWGEEVALTPGFSSQLRNANEAADLSFNWIDKEQMVLNTSIDRLYVVYDKVNWNARIGRQRINWGIGTTWNPNDLFNTFNFLDFDYEERPGADAVRLQYFTGLMDNIELAISAGDESYEMIAAMKYFANIANYDFQIIAGWFQQQPTLGVGWSGIIKESGFRGEAQYYFPKNKKEELINISAELDHVFEKGWYVSIGGFLNSKGIESTIELPVIATLQFSPKNLMPTKWNTNITFSKEITPLFTGNATVIYSPGSHLVMILPTLSYNLAENLDFNLVWQSFFSEQKAGFDDLAHRVFIRMRWSF</sequence>
<protein>
    <submittedName>
        <fullName evidence="1">Uncharacterized protein</fullName>
    </submittedName>
</protein>
<dbReference type="EMBL" id="JAEUGD010000058">
    <property type="protein sequence ID" value="MBL6448087.1"/>
    <property type="molecule type" value="Genomic_DNA"/>
</dbReference>